<feature type="binding site" evidence="7">
    <location>
        <position position="140"/>
    </location>
    <ligand>
        <name>NADP(+)</name>
        <dbReference type="ChEBI" id="CHEBI:58349"/>
    </ligand>
</feature>
<sequence>MTCDLVIFGAKGDLSCRKLLPSLYKLEESNKLSKNMRIIGVGRANWSTTEYISIVQKSLKRFMKKKIEEDIWKIFSTRLNFCNLDVNETDNFLKLKNILCRRNSVIINYFAMPPNTFSSICKGLGKMNLNFEPNRIIIEKPLGLSLETSKEINNEISKYFKENQIFRIDHYLGKETILNLLAFRFANSLFYYNWNNKFIDHMQITIAEEIGIEDRKKYFNSTGQIRDMVQSHLLQILSIITMSKPIDLCSDNIQDEKIKILKALRPFNSVNIHKKVILGQYSSGIMKGKKISSYLKDIGDEPSNTETFASIKVNIDTKEWKGVPFYLRTGKRLPKKYSEIVIFFKPIPINIFGNHYNNLYKNKITIFLQPNEGIQIKIINKIPELELKYNLTTANLNFNYSKDFGKVILFDAYEKLLLEGIKGNRSLFVRRDEVELSWIWIDSIFNSFKGRKMSPILYSPGTWGPELSNSMINYDGNKWNEF</sequence>
<keyword evidence="6 7" id="KW-0119">Carbohydrate metabolism</keyword>
<dbReference type="GO" id="GO:0005829">
    <property type="term" value="C:cytosol"/>
    <property type="evidence" value="ECO:0007669"/>
    <property type="project" value="TreeGrafter"/>
</dbReference>
<dbReference type="InterPro" id="IPR019796">
    <property type="entry name" value="G6P_DH_AS"/>
</dbReference>
<comment type="similarity">
    <text evidence="2 7">Belongs to the glucose-6-phosphate dehydrogenase family.</text>
</comment>
<dbReference type="Gene3D" id="3.30.360.10">
    <property type="entry name" value="Dihydrodipicolinate Reductase, domain 2"/>
    <property type="match status" value="1"/>
</dbReference>
<feature type="binding site" evidence="7">
    <location>
        <position position="336"/>
    </location>
    <ligand>
        <name>substrate</name>
    </ligand>
</feature>
<feature type="binding site" evidence="7">
    <location>
        <begin position="85"/>
        <end position="86"/>
    </location>
    <ligand>
        <name>NADP(+)</name>
        <dbReference type="ChEBI" id="CHEBI:58349"/>
    </ligand>
</feature>
<feature type="binding site" evidence="7">
    <location>
        <position position="170"/>
    </location>
    <ligand>
        <name>substrate</name>
    </ligand>
</feature>
<accession>A0A172WEA3</accession>
<evidence type="ECO:0000256" key="3">
    <source>
        <dbReference type="ARBA" id="ARBA00022526"/>
    </source>
</evidence>
<dbReference type="InterPro" id="IPR022675">
    <property type="entry name" value="G6P_DH_C"/>
</dbReference>
<dbReference type="NCBIfam" id="TIGR00871">
    <property type="entry name" value="zwf"/>
    <property type="match status" value="1"/>
</dbReference>
<proteinExistence type="inferred from homology"/>
<dbReference type="Gene3D" id="3.40.50.720">
    <property type="entry name" value="NAD(P)-binding Rossmann-like Domain"/>
    <property type="match status" value="1"/>
</dbReference>
<keyword evidence="4 7" id="KW-0521">NADP</keyword>
<evidence type="ECO:0000256" key="6">
    <source>
        <dbReference type="ARBA" id="ARBA00023277"/>
    </source>
</evidence>
<keyword evidence="5 7" id="KW-0560">Oxidoreductase</keyword>
<name>A0A172WEA3_BUCSC</name>
<reference evidence="10 11" key="1">
    <citation type="submission" date="2015-04" db="EMBL/GenBank/DDBJ databases">
        <title>Buchnera aphidicola assembly.</title>
        <authorList>
            <person name="Zhang Y."/>
        </authorList>
    </citation>
    <scope>NUCLEOTIDE SEQUENCE [LARGE SCALE GENOMIC DNA]</scope>
    <source>
        <strain evidence="10 11">SC</strain>
    </source>
</reference>
<comment type="catalytic activity">
    <reaction evidence="7">
        <text>D-glucose 6-phosphate + NADP(+) = 6-phospho-D-glucono-1,5-lactone + NADPH + H(+)</text>
        <dbReference type="Rhea" id="RHEA:15841"/>
        <dbReference type="ChEBI" id="CHEBI:15378"/>
        <dbReference type="ChEBI" id="CHEBI:57783"/>
        <dbReference type="ChEBI" id="CHEBI:57955"/>
        <dbReference type="ChEBI" id="CHEBI:58349"/>
        <dbReference type="ChEBI" id="CHEBI:61548"/>
        <dbReference type="EC" id="1.1.1.49"/>
    </reaction>
</comment>
<dbReference type="Pfam" id="PF02781">
    <property type="entry name" value="G6PD_C"/>
    <property type="match status" value="1"/>
</dbReference>
<dbReference type="InterPro" id="IPR022674">
    <property type="entry name" value="G6P_DH_NAD-bd"/>
</dbReference>
<dbReference type="OrthoDB" id="9802739at2"/>
<organism evidence="10 11">
    <name type="scientific">Buchnera aphidicola subsp. Schlechtendalia chinensis</name>
    <dbReference type="NCBI Taxonomy" id="118110"/>
    <lineage>
        <taxon>Bacteria</taxon>
        <taxon>Pseudomonadati</taxon>
        <taxon>Pseudomonadota</taxon>
        <taxon>Gammaproteobacteria</taxon>
        <taxon>Enterobacterales</taxon>
        <taxon>Erwiniaceae</taxon>
        <taxon>Buchnera</taxon>
    </lineage>
</organism>
<dbReference type="PROSITE" id="PS00069">
    <property type="entry name" value="G6P_DEHYDROGENASE"/>
    <property type="match status" value="1"/>
</dbReference>
<feature type="active site" description="Proton acceptor" evidence="7">
    <location>
        <position position="232"/>
    </location>
</feature>
<dbReference type="GO" id="GO:0009051">
    <property type="term" value="P:pentose-phosphate shunt, oxidative branch"/>
    <property type="evidence" value="ECO:0007669"/>
    <property type="project" value="TreeGrafter"/>
</dbReference>
<evidence type="ECO:0000313" key="10">
    <source>
        <dbReference type="EMBL" id="ANF17309.1"/>
    </source>
</evidence>
<dbReference type="GO" id="GO:0050661">
    <property type="term" value="F:NADP binding"/>
    <property type="evidence" value="ECO:0007669"/>
    <property type="project" value="UniProtKB-UniRule"/>
</dbReference>
<evidence type="ECO:0000256" key="7">
    <source>
        <dbReference type="HAMAP-Rule" id="MF_00966"/>
    </source>
</evidence>
<dbReference type="Proteomes" id="UP000077654">
    <property type="component" value="Chromosome"/>
</dbReference>
<dbReference type="Pfam" id="PF00479">
    <property type="entry name" value="G6PD_N"/>
    <property type="match status" value="1"/>
</dbReference>
<feature type="binding site" evidence="7">
    <location>
        <position position="331"/>
    </location>
    <ligand>
        <name>substrate</name>
    </ligand>
</feature>
<dbReference type="PRINTS" id="PR00079">
    <property type="entry name" value="G6PDHDRGNASE"/>
</dbReference>
<feature type="binding site" evidence="7">
    <location>
        <position position="208"/>
    </location>
    <ligand>
        <name>substrate</name>
    </ligand>
</feature>
<evidence type="ECO:0000259" key="8">
    <source>
        <dbReference type="Pfam" id="PF00479"/>
    </source>
</evidence>
<dbReference type="AlphaFoldDB" id="A0A172WEA3"/>
<dbReference type="EMBL" id="CP011299">
    <property type="protein sequence ID" value="ANF17309.1"/>
    <property type="molecule type" value="Genomic_DNA"/>
</dbReference>
<dbReference type="SUPFAM" id="SSF55347">
    <property type="entry name" value="Glyceraldehyde-3-phosphate dehydrogenase-like, C-terminal domain"/>
    <property type="match status" value="1"/>
</dbReference>
<dbReference type="PANTHER" id="PTHR23429:SF0">
    <property type="entry name" value="GLUCOSE-6-PHOSPHATE 1-DEHYDROGENASE"/>
    <property type="match status" value="1"/>
</dbReference>
<dbReference type="FunFam" id="3.40.50.720:FF:000079">
    <property type="entry name" value="Glucose-6-phosphate 1-dehydrogenase"/>
    <property type="match status" value="1"/>
</dbReference>
<feature type="domain" description="Glucose-6-phosphate dehydrogenase C-terminal" evidence="9">
    <location>
        <begin position="181"/>
        <end position="480"/>
    </location>
</feature>
<comment type="caution">
    <text evidence="7">Lacks conserved residue(s) required for the propagation of feature annotation.</text>
</comment>
<dbReference type="PATRIC" id="fig|118110.3.peg.301"/>
<dbReference type="EC" id="1.1.1.49" evidence="7"/>
<evidence type="ECO:0000256" key="5">
    <source>
        <dbReference type="ARBA" id="ARBA00023002"/>
    </source>
</evidence>
<evidence type="ECO:0000256" key="1">
    <source>
        <dbReference type="ARBA" id="ARBA00004937"/>
    </source>
</evidence>
<gene>
    <name evidence="7" type="primary">zwf</name>
    <name evidence="10" type="ORF">XW81_01490</name>
</gene>
<feature type="binding site" evidence="7">
    <location>
        <position position="43"/>
    </location>
    <ligand>
        <name>NADP(+)</name>
        <dbReference type="ChEBI" id="CHEBI:58349"/>
    </ligand>
</feature>
<evidence type="ECO:0000259" key="9">
    <source>
        <dbReference type="Pfam" id="PF02781"/>
    </source>
</evidence>
<feature type="binding site" evidence="7">
    <location>
        <position position="174"/>
    </location>
    <ligand>
        <name>substrate</name>
    </ligand>
</feature>
<keyword evidence="11" id="KW-1185">Reference proteome</keyword>
<dbReference type="UniPathway" id="UPA00115">
    <property type="reaction ID" value="UER00408"/>
</dbReference>
<dbReference type="PIRSF" id="PIRSF000110">
    <property type="entry name" value="G6PD"/>
    <property type="match status" value="1"/>
</dbReference>
<dbReference type="InterPro" id="IPR036291">
    <property type="entry name" value="NAD(P)-bd_dom_sf"/>
</dbReference>
<evidence type="ECO:0000256" key="4">
    <source>
        <dbReference type="ARBA" id="ARBA00022857"/>
    </source>
</evidence>
<comment type="pathway">
    <text evidence="1 7">Carbohydrate degradation; pentose phosphate pathway; D-ribulose 5-phosphate from D-glucose 6-phosphate (oxidative stage): step 1/3.</text>
</comment>
<comment type="function">
    <text evidence="7">Catalyzes the oxidation of glucose 6-phosphate to 6-phosphogluconolactone.</text>
</comment>
<protein>
    <recommendedName>
        <fullName evidence="7">Glucose-6-phosphate 1-dehydrogenase</fullName>
        <shortName evidence="7">G6PD</shortName>
        <ecNumber evidence="7">1.1.1.49</ecNumber>
    </recommendedName>
</protein>
<dbReference type="InterPro" id="IPR001282">
    <property type="entry name" value="G6P_DH"/>
</dbReference>
<dbReference type="GO" id="GO:0004345">
    <property type="term" value="F:glucose-6-phosphate dehydrogenase activity"/>
    <property type="evidence" value="ECO:0007669"/>
    <property type="project" value="UniProtKB-UniRule"/>
</dbReference>
<dbReference type="PANTHER" id="PTHR23429">
    <property type="entry name" value="GLUCOSE-6-PHOSPHATE 1-DEHYDROGENASE G6PD"/>
    <property type="match status" value="1"/>
</dbReference>
<dbReference type="GO" id="GO:0006006">
    <property type="term" value="P:glucose metabolic process"/>
    <property type="evidence" value="ECO:0007669"/>
    <property type="project" value="UniProtKB-KW"/>
</dbReference>
<feature type="binding site" evidence="7">
    <location>
        <position position="227"/>
    </location>
    <ligand>
        <name>substrate</name>
    </ligand>
</feature>
<feature type="domain" description="Glucose-6-phosphate dehydrogenase NAD-binding" evidence="8">
    <location>
        <begin position="6"/>
        <end position="179"/>
    </location>
</feature>
<evidence type="ECO:0000256" key="2">
    <source>
        <dbReference type="ARBA" id="ARBA00009975"/>
    </source>
</evidence>
<dbReference type="HAMAP" id="MF_00966">
    <property type="entry name" value="G6PD"/>
    <property type="match status" value="1"/>
</dbReference>
<keyword evidence="3 7" id="KW-0313">Glucose metabolism</keyword>
<dbReference type="STRING" id="118110.XW81_01490"/>
<evidence type="ECO:0000313" key="11">
    <source>
        <dbReference type="Proteomes" id="UP000077654"/>
    </source>
</evidence>
<dbReference type="SUPFAM" id="SSF51735">
    <property type="entry name" value="NAD(P)-binding Rossmann-fold domains"/>
    <property type="match status" value="1"/>
</dbReference>